<evidence type="ECO:0000256" key="4">
    <source>
        <dbReference type="ARBA" id="ARBA00022989"/>
    </source>
</evidence>
<dbReference type="Pfam" id="PF07690">
    <property type="entry name" value="MFS_1"/>
    <property type="match status" value="2"/>
</dbReference>
<dbReference type="InterPro" id="IPR020846">
    <property type="entry name" value="MFS_dom"/>
</dbReference>
<protein>
    <submittedName>
        <fullName evidence="8">Arabinose efflux permease family protein</fullName>
    </submittedName>
</protein>
<dbReference type="GO" id="GO:0022857">
    <property type="term" value="F:transmembrane transporter activity"/>
    <property type="evidence" value="ECO:0007669"/>
    <property type="project" value="InterPro"/>
</dbReference>
<dbReference type="PROSITE" id="PS50850">
    <property type="entry name" value="MFS"/>
    <property type="match status" value="1"/>
</dbReference>
<dbReference type="InterPro" id="IPR036259">
    <property type="entry name" value="MFS_trans_sf"/>
</dbReference>
<organism evidence="8 9">
    <name type="scientific">Amycolatopsis japonica</name>
    <dbReference type="NCBI Taxonomy" id="208439"/>
    <lineage>
        <taxon>Bacteria</taxon>
        <taxon>Bacillati</taxon>
        <taxon>Actinomycetota</taxon>
        <taxon>Actinomycetes</taxon>
        <taxon>Pseudonocardiales</taxon>
        <taxon>Pseudonocardiaceae</taxon>
        <taxon>Amycolatopsis</taxon>
        <taxon>Amycolatopsis japonica group</taxon>
    </lineage>
</organism>
<keyword evidence="9" id="KW-1185">Reference proteome</keyword>
<feature type="transmembrane region" description="Helical" evidence="6">
    <location>
        <begin position="306"/>
        <end position="332"/>
    </location>
</feature>
<evidence type="ECO:0000256" key="6">
    <source>
        <dbReference type="SAM" id="Phobius"/>
    </source>
</evidence>
<feature type="transmembrane region" description="Helical" evidence="6">
    <location>
        <begin position="283"/>
        <end position="300"/>
    </location>
</feature>
<evidence type="ECO:0000256" key="1">
    <source>
        <dbReference type="ARBA" id="ARBA00004651"/>
    </source>
</evidence>
<keyword evidence="5 6" id="KW-0472">Membrane</keyword>
<keyword evidence="2" id="KW-1003">Cell membrane</keyword>
<keyword evidence="4 6" id="KW-1133">Transmembrane helix</keyword>
<feature type="transmembrane region" description="Helical" evidence="6">
    <location>
        <begin position="221"/>
        <end position="240"/>
    </location>
</feature>
<feature type="transmembrane region" description="Helical" evidence="6">
    <location>
        <begin position="252"/>
        <end position="271"/>
    </location>
</feature>
<keyword evidence="3 6" id="KW-0812">Transmembrane</keyword>
<evidence type="ECO:0000313" key="8">
    <source>
        <dbReference type="EMBL" id="AIG74251.1"/>
    </source>
</evidence>
<dbReference type="InterPro" id="IPR011701">
    <property type="entry name" value="MFS"/>
</dbReference>
<name>A0A075UPF5_9PSEU</name>
<feature type="domain" description="Major facilitator superfamily (MFS) profile" evidence="7">
    <location>
        <begin position="216"/>
        <end position="404"/>
    </location>
</feature>
<dbReference type="Gene3D" id="1.20.1250.20">
    <property type="entry name" value="MFS general substrate transporter like domains"/>
    <property type="match status" value="2"/>
</dbReference>
<dbReference type="EMBL" id="CP008953">
    <property type="protein sequence ID" value="AIG74251.1"/>
    <property type="molecule type" value="Genomic_DNA"/>
</dbReference>
<feature type="transmembrane region" description="Helical" evidence="6">
    <location>
        <begin position="372"/>
        <end position="394"/>
    </location>
</feature>
<gene>
    <name evidence="8" type="ORF">AJAP_06670</name>
</gene>
<evidence type="ECO:0000256" key="3">
    <source>
        <dbReference type="ARBA" id="ARBA00022692"/>
    </source>
</evidence>
<reference evidence="8 9" key="1">
    <citation type="journal article" date="2014" name="J. Biotechnol.">
        <title>Complete genome sequence of the actinobacterium Amycolatopsis japonica MG417-CF17(T) (=DSM 44213T) producing (S,S)-N,N'-ethylenediaminedisuccinic acid.</title>
        <authorList>
            <person name="Stegmann E."/>
            <person name="Albersmeier A."/>
            <person name="Spohn M."/>
            <person name="Gert H."/>
            <person name="Weber T."/>
            <person name="Wohlleben W."/>
            <person name="Kalinowski J."/>
            <person name="Ruckert C."/>
        </authorList>
    </citation>
    <scope>NUCLEOTIDE SEQUENCE [LARGE SCALE GENOMIC DNA]</scope>
    <source>
        <strain evidence="9">MG417-CF17 (DSM 44213)</strain>
    </source>
</reference>
<dbReference type="AlphaFoldDB" id="A0A075UPF5"/>
<dbReference type="HOGENOM" id="CLU_034180_14_1_11"/>
<dbReference type="CDD" id="cd06173">
    <property type="entry name" value="MFS_MefA_like"/>
    <property type="match status" value="1"/>
</dbReference>
<dbReference type="PANTHER" id="PTHR23513:SF11">
    <property type="entry name" value="STAPHYLOFERRIN A TRANSPORTER"/>
    <property type="match status" value="1"/>
</dbReference>
<proteinExistence type="predicted"/>
<sequence length="404" mass="41463">MKMNAAPRMTAALANREFRALWLAEVQSLIGDQLTIVALAILVYDRTGSALLSAVVYSLTFLPALAGGLGLSQLADRYPRRTVLVVSSLIQGALIAIMAIPGTPLALLCGLVVLARLANAPGNAAQNALTREVFTDDDLYLKSQDIRGISTNTAMLLGLAGGGLLVSHVGASWALALDAATFLLSAAVVRFSVSRRAAASDGNGSWFGAVKQVFGNRHLRVLIWFSWLVGLAVIPEGLAAPLAAEMGVGKQAVGWLLAADPLGFVIGAFLLSRFVSAEQRRKLLGVLAALPMVALIAFALKPGLIPALLLLAAAGAAGAYLITVSATFITWVPNELRGGAGGVYRTGLRVAQGIGAGLGGLAADRLGAATSAIALAGVVGLLLAVLVALSWGHINGSSPEPLLS</sequence>
<dbReference type="eggNOG" id="COG2814">
    <property type="taxonomic scope" value="Bacteria"/>
</dbReference>
<feature type="transmembrane region" description="Helical" evidence="6">
    <location>
        <begin position="165"/>
        <end position="189"/>
    </location>
</feature>
<evidence type="ECO:0000256" key="2">
    <source>
        <dbReference type="ARBA" id="ARBA00022475"/>
    </source>
</evidence>
<feature type="transmembrane region" description="Helical" evidence="6">
    <location>
        <begin position="50"/>
        <end position="71"/>
    </location>
</feature>
<feature type="transmembrane region" description="Helical" evidence="6">
    <location>
        <begin position="83"/>
        <end position="114"/>
    </location>
</feature>
<accession>A0A075UPF5</accession>
<evidence type="ECO:0000256" key="5">
    <source>
        <dbReference type="ARBA" id="ARBA00023136"/>
    </source>
</evidence>
<dbReference type="SUPFAM" id="SSF103473">
    <property type="entry name" value="MFS general substrate transporter"/>
    <property type="match status" value="1"/>
</dbReference>
<dbReference type="Proteomes" id="UP000028492">
    <property type="component" value="Chromosome"/>
</dbReference>
<dbReference type="GO" id="GO:0005886">
    <property type="term" value="C:plasma membrane"/>
    <property type="evidence" value="ECO:0007669"/>
    <property type="project" value="UniProtKB-SubCell"/>
</dbReference>
<dbReference type="RefSeq" id="WP_148311458.1">
    <property type="nucleotide sequence ID" value="NZ_CP008953.1"/>
</dbReference>
<dbReference type="STRING" id="208439.AJAP_06670"/>
<evidence type="ECO:0000313" key="9">
    <source>
        <dbReference type="Proteomes" id="UP000028492"/>
    </source>
</evidence>
<feature type="transmembrane region" description="Helical" evidence="6">
    <location>
        <begin position="21"/>
        <end position="44"/>
    </location>
</feature>
<dbReference type="PANTHER" id="PTHR23513">
    <property type="entry name" value="INTEGRAL MEMBRANE EFFLUX PROTEIN-RELATED"/>
    <property type="match status" value="1"/>
</dbReference>
<comment type="subcellular location">
    <subcellularLocation>
        <location evidence="1">Cell membrane</location>
        <topology evidence="1">Multi-pass membrane protein</topology>
    </subcellularLocation>
</comment>
<dbReference type="KEGG" id="aja:AJAP_06670"/>
<evidence type="ECO:0000259" key="7">
    <source>
        <dbReference type="PROSITE" id="PS50850"/>
    </source>
</evidence>